<gene>
    <name evidence="8" type="ORF">AFK71_20720</name>
</gene>
<keyword evidence="3 6" id="KW-0812">Transmembrane</keyword>
<comment type="caution">
    <text evidence="6">Lacks conserved residue(s) required for the propagation of feature annotation.</text>
</comment>
<evidence type="ECO:0000256" key="2">
    <source>
        <dbReference type="ARBA" id="ARBA00022475"/>
    </source>
</evidence>
<dbReference type="PANTHER" id="PTHR12677:SF59">
    <property type="entry name" value="GOLGI APPARATUS MEMBRANE PROTEIN TVP38-RELATED"/>
    <property type="match status" value="1"/>
</dbReference>
<dbReference type="Proteomes" id="UP000036780">
    <property type="component" value="Unassembled WGS sequence"/>
</dbReference>
<dbReference type="RefSeq" id="WP_050353333.1">
    <property type="nucleotide sequence ID" value="NZ_BOSN01000009.1"/>
</dbReference>
<evidence type="ECO:0000256" key="3">
    <source>
        <dbReference type="ARBA" id="ARBA00022692"/>
    </source>
</evidence>
<proteinExistence type="inferred from homology"/>
<keyword evidence="5 6" id="KW-0472">Membrane</keyword>
<evidence type="ECO:0000256" key="6">
    <source>
        <dbReference type="RuleBase" id="RU366058"/>
    </source>
</evidence>
<feature type="transmembrane region" description="Helical" evidence="6">
    <location>
        <begin position="157"/>
        <end position="173"/>
    </location>
</feature>
<accession>A0A0L0QQA7</accession>
<evidence type="ECO:0000259" key="7">
    <source>
        <dbReference type="Pfam" id="PF09335"/>
    </source>
</evidence>
<dbReference type="GO" id="GO:0005886">
    <property type="term" value="C:plasma membrane"/>
    <property type="evidence" value="ECO:0007669"/>
    <property type="project" value="UniProtKB-SubCell"/>
</dbReference>
<dbReference type="EMBL" id="LGTO01000007">
    <property type="protein sequence ID" value="KNE20749.1"/>
    <property type="molecule type" value="Genomic_DNA"/>
</dbReference>
<dbReference type="OrthoDB" id="2451090at2"/>
<dbReference type="Pfam" id="PF09335">
    <property type="entry name" value="VTT_dom"/>
    <property type="match status" value="1"/>
</dbReference>
<comment type="subcellular location">
    <subcellularLocation>
        <location evidence="1 6">Cell membrane</location>
        <topology evidence="1 6">Multi-pass membrane protein</topology>
    </subcellularLocation>
</comment>
<protein>
    <recommendedName>
        <fullName evidence="6">TVP38/TMEM64 family membrane protein</fullName>
    </recommendedName>
</protein>
<keyword evidence="9" id="KW-1185">Reference proteome</keyword>
<evidence type="ECO:0000256" key="5">
    <source>
        <dbReference type="ARBA" id="ARBA00023136"/>
    </source>
</evidence>
<comment type="similarity">
    <text evidence="6">Belongs to the TVP38/TMEM64 family.</text>
</comment>
<reference evidence="9" key="1">
    <citation type="submission" date="2015-07" db="EMBL/GenBank/DDBJ databases">
        <title>Fjat-10053 dsm26.</title>
        <authorList>
            <person name="Liu B."/>
            <person name="Wang J."/>
            <person name="Zhu Y."/>
            <person name="Liu G."/>
            <person name="Chen Q."/>
            <person name="Chen Z."/>
            <person name="Lan J."/>
            <person name="Che J."/>
            <person name="Ge C."/>
            <person name="Shi H."/>
            <person name="Pan Z."/>
            <person name="Liu X."/>
        </authorList>
    </citation>
    <scope>NUCLEOTIDE SEQUENCE [LARGE SCALE GENOMIC DNA]</scope>
    <source>
        <strain evidence="9">DSM 26</strain>
    </source>
</reference>
<dbReference type="AlphaFoldDB" id="A0A0L0QQA7"/>
<sequence length="194" mass="22439">MEFLGNYLLAFIEKGGLFAPILFISFHLLRPLFFLPVIFICISGGILFGAIAGTLYSLIGITLSSVIFYFFVYRMPKSMQRFQKIKEKVIGKQTALTTSQIALLRLIPFIHFHLLSLCLLEISSSWKDYTKSSLLSNIPLAFIYTFIGQWISNLTPLYVGLCLLILLPCIYMLRRKEIYIKWQEFFHIQTREST</sequence>
<organism evidence="8 9">
    <name type="scientific">Virgibacillus pantothenticus</name>
    <dbReference type="NCBI Taxonomy" id="1473"/>
    <lineage>
        <taxon>Bacteria</taxon>
        <taxon>Bacillati</taxon>
        <taxon>Bacillota</taxon>
        <taxon>Bacilli</taxon>
        <taxon>Bacillales</taxon>
        <taxon>Bacillaceae</taxon>
        <taxon>Virgibacillus</taxon>
    </lineage>
</organism>
<dbReference type="PANTHER" id="PTHR12677">
    <property type="entry name" value="GOLGI APPARATUS MEMBRANE PROTEIN TVP38-RELATED"/>
    <property type="match status" value="1"/>
</dbReference>
<feature type="transmembrane region" description="Helical" evidence="6">
    <location>
        <begin position="58"/>
        <end position="76"/>
    </location>
</feature>
<keyword evidence="2 6" id="KW-1003">Cell membrane</keyword>
<dbReference type="PATRIC" id="fig|1473.5.peg.2913"/>
<feature type="transmembrane region" description="Helical" evidence="6">
    <location>
        <begin position="33"/>
        <end position="52"/>
    </location>
</feature>
<comment type="caution">
    <text evidence="8">The sequence shown here is derived from an EMBL/GenBank/DDBJ whole genome shotgun (WGS) entry which is preliminary data.</text>
</comment>
<dbReference type="GeneID" id="66870018"/>
<evidence type="ECO:0000256" key="4">
    <source>
        <dbReference type="ARBA" id="ARBA00022989"/>
    </source>
</evidence>
<feature type="domain" description="VTT" evidence="7">
    <location>
        <begin position="37"/>
        <end position="149"/>
    </location>
</feature>
<feature type="transmembrane region" description="Helical" evidence="6">
    <location>
        <begin position="6"/>
        <end position="26"/>
    </location>
</feature>
<evidence type="ECO:0000313" key="9">
    <source>
        <dbReference type="Proteomes" id="UP000036780"/>
    </source>
</evidence>
<evidence type="ECO:0000256" key="1">
    <source>
        <dbReference type="ARBA" id="ARBA00004651"/>
    </source>
</evidence>
<dbReference type="InterPro" id="IPR015414">
    <property type="entry name" value="TMEM64"/>
</dbReference>
<evidence type="ECO:0000313" key="8">
    <source>
        <dbReference type="EMBL" id="KNE20749.1"/>
    </source>
</evidence>
<dbReference type="InterPro" id="IPR032816">
    <property type="entry name" value="VTT_dom"/>
</dbReference>
<keyword evidence="4 6" id="KW-1133">Transmembrane helix</keyword>
<name>A0A0L0QQA7_VIRPA</name>